<proteinExistence type="predicted"/>
<dbReference type="RefSeq" id="WP_187027343.1">
    <property type="nucleotide sequence ID" value="NZ_JACRUP010000028.1"/>
</dbReference>
<sequence>MENIISLQSLVSASTAMSKNQRGQKSGFTDKIQPVTIPVHAINEDEVAILNGVHRAVALLRLGTVLKGYCKETGKTYLITEDEAQCKLIYTETK</sequence>
<organism evidence="1 2">
    <name type="scientific">Vibrio metschnikovii</name>
    <dbReference type="NCBI Taxonomy" id="28172"/>
    <lineage>
        <taxon>Bacteria</taxon>
        <taxon>Pseudomonadati</taxon>
        <taxon>Pseudomonadota</taxon>
        <taxon>Gammaproteobacteria</taxon>
        <taxon>Vibrionales</taxon>
        <taxon>Vibrionaceae</taxon>
        <taxon>Vibrio</taxon>
    </lineage>
</organism>
<gene>
    <name evidence="1" type="ORF">H8Q88_20155</name>
</gene>
<protein>
    <submittedName>
        <fullName evidence="1">Uncharacterized protein</fullName>
    </submittedName>
</protein>
<comment type="caution">
    <text evidence="1">The sequence shown here is derived from an EMBL/GenBank/DDBJ whole genome shotgun (WGS) entry which is preliminary data.</text>
</comment>
<accession>A0A9X0RE90</accession>
<dbReference type="Proteomes" id="UP000615796">
    <property type="component" value="Unassembled WGS sequence"/>
</dbReference>
<dbReference type="EMBL" id="JACRUP010000028">
    <property type="protein sequence ID" value="MBC5853195.1"/>
    <property type="molecule type" value="Genomic_DNA"/>
</dbReference>
<name>A0A9X0RE90_VIBME</name>
<evidence type="ECO:0000313" key="2">
    <source>
        <dbReference type="Proteomes" id="UP000615796"/>
    </source>
</evidence>
<evidence type="ECO:0000313" key="1">
    <source>
        <dbReference type="EMBL" id="MBC5853195.1"/>
    </source>
</evidence>
<keyword evidence="2" id="KW-1185">Reference proteome</keyword>
<dbReference type="AlphaFoldDB" id="A0A9X0RE90"/>
<reference evidence="1" key="1">
    <citation type="submission" date="2020-08" db="EMBL/GenBank/DDBJ databases">
        <title>Genome Sequencing and Pan-Genome Analysis of Migratory bird Vibrio Strains, Inner Mongolia.</title>
        <authorList>
            <person name="Zheng L."/>
        </authorList>
    </citation>
    <scope>NUCLEOTIDE SEQUENCE</scope>
    <source>
        <strain evidence="1">M13F</strain>
    </source>
</reference>